<evidence type="ECO:0000256" key="13">
    <source>
        <dbReference type="ARBA" id="ARBA00023233"/>
    </source>
</evidence>
<keyword evidence="10" id="KW-0391">Immunity</keyword>
<dbReference type="CTD" id="29108"/>
<evidence type="ECO:0000256" key="3">
    <source>
        <dbReference type="ARBA" id="ARBA00004240"/>
    </source>
</evidence>
<keyword evidence="8" id="KW-0053">Apoptosis</keyword>
<keyword evidence="9" id="KW-0256">Endoplasmic reticulum</keyword>
<dbReference type="Gene3D" id="1.10.533.10">
    <property type="entry name" value="Death Domain, Fas"/>
    <property type="match status" value="2"/>
</dbReference>
<dbReference type="KEGG" id="ccan:109682713"/>
<proteinExistence type="predicted"/>
<evidence type="ECO:0000256" key="5">
    <source>
        <dbReference type="ARBA" id="ARBA00022499"/>
    </source>
</evidence>
<evidence type="ECO:0000256" key="9">
    <source>
        <dbReference type="ARBA" id="ARBA00022824"/>
    </source>
</evidence>
<keyword evidence="11" id="KW-0496">Mitochondrion</keyword>
<accession>A0A8B7U275</accession>
<evidence type="ECO:0000256" key="12">
    <source>
        <dbReference type="ARBA" id="ARBA00023198"/>
    </source>
</evidence>
<evidence type="ECO:0000256" key="1">
    <source>
        <dbReference type="ARBA" id="ARBA00004110"/>
    </source>
</evidence>
<evidence type="ECO:0000256" key="10">
    <source>
        <dbReference type="ARBA" id="ARBA00022859"/>
    </source>
</evidence>
<dbReference type="GO" id="GO:0140738">
    <property type="term" value="C:NLRP6 inflammasome complex"/>
    <property type="evidence" value="ECO:0007669"/>
    <property type="project" value="UniProtKB-ARBA"/>
</dbReference>
<evidence type="ECO:0000256" key="15">
    <source>
        <dbReference type="ARBA" id="ARBA00077095"/>
    </source>
</evidence>
<dbReference type="PANTHER" id="PTHR46985">
    <property type="entry name" value="NACHT, LRR AND PYD DOMAINS-CONTAINING PROTEIN 1"/>
    <property type="match status" value="1"/>
</dbReference>
<dbReference type="InterPro" id="IPR011029">
    <property type="entry name" value="DEATH-like_dom_sf"/>
</dbReference>
<evidence type="ECO:0000256" key="11">
    <source>
        <dbReference type="ARBA" id="ARBA00023128"/>
    </source>
</evidence>
<dbReference type="AlphaFoldDB" id="A0A8B7U275"/>
<dbReference type="RefSeq" id="XP_020013704.1">
    <property type="nucleotide sequence ID" value="XM_020158115.1"/>
</dbReference>
<dbReference type="GO" id="GO:0070374">
    <property type="term" value="P:positive regulation of ERK1 and ERK2 cascade"/>
    <property type="evidence" value="ECO:0007669"/>
    <property type="project" value="UniProtKB-ARBA"/>
</dbReference>
<dbReference type="PROSITE" id="PS50209">
    <property type="entry name" value="CARD"/>
    <property type="match status" value="1"/>
</dbReference>
<dbReference type="GO" id="GO:0006915">
    <property type="term" value="P:apoptotic process"/>
    <property type="evidence" value="ECO:0007669"/>
    <property type="project" value="UniProtKB-KW"/>
</dbReference>
<evidence type="ECO:0000313" key="18">
    <source>
        <dbReference type="RefSeq" id="XP_020013704.1"/>
    </source>
</evidence>
<dbReference type="Pfam" id="PF00619">
    <property type="entry name" value="CARD"/>
    <property type="match status" value="1"/>
</dbReference>
<reference evidence="18" key="1">
    <citation type="submission" date="2025-08" db="UniProtKB">
        <authorList>
            <consortium name="RefSeq"/>
        </authorList>
    </citation>
    <scope>IDENTIFICATION</scope>
    <source>
        <tissue evidence="18">Leukocyte</tissue>
    </source>
</reference>
<dbReference type="GO" id="GO:0001773">
    <property type="term" value="P:myeloid dendritic cell activation"/>
    <property type="evidence" value="ECO:0007669"/>
    <property type="project" value="UniProtKB-ARBA"/>
</dbReference>
<dbReference type="GO" id="GO:0002218">
    <property type="term" value="P:activation of innate immune response"/>
    <property type="evidence" value="ECO:0007669"/>
    <property type="project" value="UniProtKB-ARBA"/>
</dbReference>
<feature type="domain" description="Pyrin" evidence="17">
    <location>
        <begin position="1"/>
        <end position="86"/>
    </location>
</feature>
<dbReference type="GO" id="GO:0005783">
    <property type="term" value="C:endoplasmic reticulum"/>
    <property type="evidence" value="ECO:0007669"/>
    <property type="project" value="UniProtKB-SubCell"/>
</dbReference>
<dbReference type="PANTHER" id="PTHR46985:SF2">
    <property type="entry name" value="APOPTOSIS-ASSOCIATED SPECK-LIKE PROTEIN CONTAINING A CARD"/>
    <property type="match status" value="1"/>
</dbReference>
<dbReference type="GO" id="GO:0005576">
    <property type="term" value="C:extracellular region"/>
    <property type="evidence" value="ECO:0007669"/>
    <property type="project" value="UniProtKB-ARBA"/>
</dbReference>
<dbReference type="InterPro" id="IPR004020">
    <property type="entry name" value="DAPIN"/>
</dbReference>
<keyword evidence="13" id="KW-1271">Inflammasome</keyword>
<dbReference type="InterPro" id="IPR033516">
    <property type="entry name" value="CARD8/ASC/NALP1_CARD"/>
</dbReference>
<dbReference type="PROSITE" id="PS50824">
    <property type="entry name" value="DAPIN"/>
    <property type="match status" value="1"/>
</dbReference>
<dbReference type="InterPro" id="IPR001315">
    <property type="entry name" value="CARD"/>
</dbReference>
<keyword evidence="5" id="KW-1017">Isopeptide bond</keyword>
<keyword evidence="4" id="KW-0963">Cytoplasm</keyword>
<evidence type="ECO:0000256" key="2">
    <source>
        <dbReference type="ARBA" id="ARBA00004173"/>
    </source>
</evidence>
<feature type="domain" description="CARD" evidence="16">
    <location>
        <begin position="147"/>
        <end position="236"/>
    </location>
</feature>
<dbReference type="SUPFAM" id="SSF47986">
    <property type="entry name" value="DEATH domain"/>
    <property type="match status" value="2"/>
</dbReference>
<dbReference type="GO" id="GO:0005739">
    <property type="term" value="C:mitochondrion"/>
    <property type="evidence" value="ECO:0007669"/>
    <property type="project" value="UniProtKB-SubCell"/>
</dbReference>
<dbReference type="GO" id="GO:0050870">
    <property type="term" value="P:positive regulation of T cell activation"/>
    <property type="evidence" value="ECO:0007669"/>
    <property type="project" value="UniProtKB-ARBA"/>
</dbReference>
<dbReference type="GO" id="GO:0032731">
    <property type="term" value="P:positive regulation of interleukin-1 beta production"/>
    <property type="evidence" value="ECO:0007669"/>
    <property type="project" value="UniProtKB-ARBA"/>
</dbReference>
<evidence type="ECO:0000259" key="17">
    <source>
        <dbReference type="PROSITE" id="PS50824"/>
    </source>
</evidence>
<dbReference type="GO" id="GO:0046983">
    <property type="term" value="F:protein dimerization activity"/>
    <property type="evidence" value="ECO:0007669"/>
    <property type="project" value="UniProtKB-ARBA"/>
</dbReference>
<name>A0A8B7U275_CASCN</name>
<dbReference type="GO" id="GO:0042802">
    <property type="term" value="F:identical protein binding"/>
    <property type="evidence" value="ECO:0007669"/>
    <property type="project" value="UniProtKB-ARBA"/>
</dbReference>
<evidence type="ECO:0000256" key="4">
    <source>
        <dbReference type="ARBA" id="ARBA00022490"/>
    </source>
</evidence>
<dbReference type="GO" id="GO:0032722">
    <property type="term" value="P:positive regulation of chemokine production"/>
    <property type="evidence" value="ECO:0007669"/>
    <property type="project" value="UniProtKB-ARBA"/>
</dbReference>
<dbReference type="GO" id="GO:0005634">
    <property type="term" value="C:nucleus"/>
    <property type="evidence" value="ECO:0007669"/>
    <property type="project" value="UniProtKB-ARBA"/>
</dbReference>
<gene>
    <name evidence="18" type="primary">Pycard</name>
</gene>
<evidence type="ECO:0000256" key="8">
    <source>
        <dbReference type="ARBA" id="ARBA00022703"/>
    </source>
</evidence>
<dbReference type="FunFam" id="1.10.533.10:FF:000053">
    <property type="entry name" value="Apoptosis-associated speck-like protein containing a CARD"/>
    <property type="match status" value="1"/>
</dbReference>
<dbReference type="Pfam" id="PF02758">
    <property type="entry name" value="PYRIN"/>
    <property type="match status" value="1"/>
</dbReference>
<dbReference type="OrthoDB" id="10058437at2759"/>
<dbReference type="GO" id="GO:0042981">
    <property type="term" value="P:regulation of apoptotic process"/>
    <property type="evidence" value="ECO:0007669"/>
    <property type="project" value="InterPro"/>
</dbReference>
<evidence type="ECO:0000256" key="7">
    <source>
        <dbReference type="ARBA" id="ARBA00022588"/>
    </source>
</evidence>
<sequence>MGSGRDAILEALENLTADELKKFKMKLLYVPLRDGYGRIPRGMLLPMDALDLTDKIVSFYLEAYGSELTATVLRDIGMQEMAELLEVKLTVPPALKIRLLCWERHFLLGPEFRGPHFFSLAHFFTASGAKPAEIKAPLQTAAKSREAPKSAIHFVDQHRRALISRVTDVEGVLDALYEDRVVSEEQYQAVRAESTNPTKMRKLFSFTPSWNQACKDLLLQALRDTQPFLVEDLEKS</sequence>
<organism evidence="18">
    <name type="scientific">Castor canadensis</name>
    <name type="common">American beaver</name>
    <dbReference type="NCBI Taxonomy" id="51338"/>
    <lineage>
        <taxon>Eukaryota</taxon>
        <taxon>Metazoa</taxon>
        <taxon>Chordata</taxon>
        <taxon>Craniata</taxon>
        <taxon>Vertebrata</taxon>
        <taxon>Euteleostomi</taxon>
        <taxon>Mammalia</taxon>
        <taxon>Eutheria</taxon>
        <taxon>Euarchontoglires</taxon>
        <taxon>Glires</taxon>
        <taxon>Rodentia</taxon>
        <taxon>Castorimorpha</taxon>
        <taxon>Castoridae</taxon>
        <taxon>Castor</taxon>
    </lineage>
</organism>
<evidence type="ECO:0000256" key="14">
    <source>
        <dbReference type="ARBA" id="ARBA00071453"/>
    </source>
</evidence>
<dbReference type="GO" id="GO:0045087">
    <property type="term" value="P:innate immune response"/>
    <property type="evidence" value="ECO:0007669"/>
    <property type="project" value="UniProtKB-KW"/>
</dbReference>
<dbReference type="GO" id="GO:0042742">
    <property type="term" value="P:defense response to bacterium"/>
    <property type="evidence" value="ECO:0007669"/>
    <property type="project" value="UniProtKB-ARBA"/>
</dbReference>
<keyword evidence="6" id="KW-0597">Phosphoprotein</keyword>
<dbReference type="FunFam" id="1.10.533.10:FF:000013">
    <property type="entry name" value="Apoptosis-associated speck-like protein containing a CARD"/>
    <property type="match status" value="1"/>
</dbReference>
<evidence type="ECO:0000256" key="6">
    <source>
        <dbReference type="ARBA" id="ARBA00022553"/>
    </source>
</evidence>
<comment type="subcellular location">
    <subcellularLocation>
        <location evidence="3">Endoplasmic reticulum</location>
    </subcellularLocation>
    <subcellularLocation>
        <location evidence="1">Inflammasome</location>
    </subcellularLocation>
    <subcellularLocation>
        <location evidence="2">Mitochondrion</location>
    </subcellularLocation>
</comment>
<keyword evidence="12" id="KW-0395">Inflammatory response</keyword>
<dbReference type="SMART" id="SM01289">
    <property type="entry name" value="PYRIN"/>
    <property type="match status" value="1"/>
</dbReference>
<dbReference type="CDD" id="cd08321">
    <property type="entry name" value="Pyrin_ASC-like"/>
    <property type="match status" value="1"/>
</dbReference>
<dbReference type="GO" id="GO:0006954">
    <property type="term" value="P:inflammatory response"/>
    <property type="evidence" value="ECO:0007669"/>
    <property type="project" value="UniProtKB-KW"/>
</dbReference>
<dbReference type="CDD" id="cd08330">
    <property type="entry name" value="CARD_ASC_NALP1"/>
    <property type="match status" value="1"/>
</dbReference>
<dbReference type="InterPro" id="IPR051249">
    <property type="entry name" value="NLRP_Inflammasome"/>
</dbReference>
<evidence type="ECO:0000259" key="16">
    <source>
        <dbReference type="PROSITE" id="PS50209"/>
    </source>
</evidence>
<protein>
    <recommendedName>
        <fullName evidence="14">Apoptosis-associated speck-like protein containing a CARD</fullName>
    </recommendedName>
    <alternativeName>
        <fullName evidence="15">PYD and CARD domain-containing protein</fullName>
    </alternativeName>
</protein>
<keyword evidence="7" id="KW-0399">Innate immunity</keyword>
<dbReference type="GO" id="GO:0032755">
    <property type="term" value="P:positive regulation of interleukin-6 production"/>
    <property type="evidence" value="ECO:0007669"/>
    <property type="project" value="UniProtKB-ARBA"/>
</dbReference>